<evidence type="ECO:0000256" key="6">
    <source>
        <dbReference type="ARBA" id="ARBA00023163"/>
    </source>
</evidence>
<evidence type="ECO:0000256" key="5">
    <source>
        <dbReference type="ARBA" id="ARBA00023125"/>
    </source>
</evidence>
<dbReference type="InterPro" id="IPR039420">
    <property type="entry name" value="WalR-like"/>
</dbReference>
<accession>A0A1T4PP86</accession>
<dbReference type="Pfam" id="PF00072">
    <property type="entry name" value="Response_reg"/>
    <property type="match status" value="1"/>
</dbReference>
<evidence type="ECO:0000256" key="3">
    <source>
        <dbReference type="ARBA" id="ARBA00023012"/>
    </source>
</evidence>
<evidence type="ECO:0000256" key="1">
    <source>
        <dbReference type="ARBA" id="ARBA00018672"/>
    </source>
</evidence>
<dbReference type="RefSeq" id="WP_078787892.1">
    <property type="nucleotide sequence ID" value="NZ_CACZYW010000014.1"/>
</dbReference>
<dbReference type="InterPro" id="IPR036388">
    <property type="entry name" value="WH-like_DNA-bd_sf"/>
</dbReference>
<dbReference type="PANTHER" id="PTHR48111:SF40">
    <property type="entry name" value="PHOSPHATE REGULON TRANSCRIPTIONAL REGULATORY PROTEIN PHOB"/>
    <property type="match status" value="1"/>
</dbReference>
<dbReference type="InterPro" id="IPR011006">
    <property type="entry name" value="CheY-like_superfamily"/>
</dbReference>
<keyword evidence="13" id="KW-1185">Reference proteome</keyword>
<feature type="domain" description="Response regulatory" evidence="10">
    <location>
        <begin position="3"/>
        <end position="116"/>
    </location>
</feature>
<keyword evidence="6" id="KW-0804">Transcription</keyword>
<evidence type="ECO:0000259" key="10">
    <source>
        <dbReference type="PROSITE" id="PS50110"/>
    </source>
</evidence>
<reference evidence="12 13" key="1">
    <citation type="submission" date="2017-02" db="EMBL/GenBank/DDBJ databases">
        <authorList>
            <person name="Peterson S.W."/>
        </authorList>
    </citation>
    <scope>NUCLEOTIDE SEQUENCE [LARGE SCALE GENOMIC DNA]</scope>
    <source>
        <strain evidence="12 13">ATCC 17233</strain>
    </source>
</reference>
<dbReference type="InterPro" id="IPR001789">
    <property type="entry name" value="Sig_transdc_resp-reg_receiver"/>
</dbReference>
<feature type="modified residue" description="4-aspartylphosphate" evidence="8">
    <location>
        <position position="52"/>
    </location>
</feature>
<evidence type="ECO:0000256" key="9">
    <source>
        <dbReference type="PROSITE-ProRule" id="PRU01091"/>
    </source>
</evidence>
<keyword evidence="3" id="KW-0902">Two-component regulatory system</keyword>
<dbReference type="GO" id="GO:0006355">
    <property type="term" value="P:regulation of DNA-templated transcription"/>
    <property type="evidence" value="ECO:0007669"/>
    <property type="project" value="InterPro"/>
</dbReference>
<name>A0A1T4PP86_9FIRM</name>
<dbReference type="GO" id="GO:0032993">
    <property type="term" value="C:protein-DNA complex"/>
    <property type="evidence" value="ECO:0007669"/>
    <property type="project" value="TreeGrafter"/>
</dbReference>
<organism evidence="12 13">
    <name type="scientific">Eubacterium ruminantium</name>
    <dbReference type="NCBI Taxonomy" id="42322"/>
    <lineage>
        <taxon>Bacteria</taxon>
        <taxon>Bacillati</taxon>
        <taxon>Bacillota</taxon>
        <taxon>Clostridia</taxon>
        <taxon>Eubacteriales</taxon>
        <taxon>Eubacteriaceae</taxon>
        <taxon>Eubacterium</taxon>
    </lineage>
</organism>
<evidence type="ECO:0000259" key="11">
    <source>
        <dbReference type="PROSITE" id="PS51755"/>
    </source>
</evidence>
<evidence type="ECO:0000256" key="7">
    <source>
        <dbReference type="ARBA" id="ARBA00024867"/>
    </source>
</evidence>
<evidence type="ECO:0000256" key="8">
    <source>
        <dbReference type="PROSITE-ProRule" id="PRU00169"/>
    </source>
</evidence>
<evidence type="ECO:0000256" key="4">
    <source>
        <dbReference type="ARBA" id="ARBA00023015"/>
    </source>
</evidence>
<feature type="domain" description="OmpR/PhoB-type" evidence="11">
    <location>
        <begin position="122"/>
        <end position="220"/>
    </location>
</feature>
<dbReference type="EMBL" id="FUXA01000013">
    <property type="protein sequence ID" value="SJZ93390.1"/>
    <property type="molecule type" value="Genomic_DNA"/>
</dbReference>
<dbReference type="InterPro" id="IPR016032">
    <property type="entry name" value="Sig_transdc_resp-reg_C-effctor"/>
</dbReference>
<dbReference type="Gene3D" id="3.40.50.2300">
    <property type="match status" value="1"/>
</dbReference>
<keyword evidence="5 9" id="KW-0238">DNA-binding</keyword>
<sequence>MADILIVEDNEEIGILLQDFFTVEGYDVYHALSGEEALSIFEEDGAKVVILDIMLPGVDGFEVCRRIRENSDVPILIVSAKGTKDDKMNGLILGADDYIEKPYDIDILLAKVAGIMKRRYGSDDITIGNIKLDKVKRKVFVDQKEVPVNKTEFSLLLYMMENRGKTLDKNALFNHVWGMDSESEAQTLTVHIKWLREKLETDPKNPLHIKTVWGVGYRFE</sequence>
<dbReference type="InterPro" id="IPR001867">
    <property type="entry name" value="OmpR/PhoB-type_DNA-bd"/>
</dbReference>
<dbReference type="CDD" id="cd17574">
    <property type="entry name" value="REC_OmpR"/>
    <property type="match status" value="1"/>
</dbReference>
<dbReference type="SMART" id="SM00862">
    <property type="entry name" value="Trans_reg_C"/>
    <property type="match status" value="1"/>
</dbReference>
<dbReference type="GO" id="GO:0000156">
    <property type="term" value="F:phosphorelay response regulator activity"/>
    <property type="evidence" value="ECO:0007669"/>
    <property type="project" value="TreeGrafter"/>
</dbReference>
<dbReference type="GO" id="GO:0000976">
    <property type="term" value="F:transcription cis-regulatory region binding"/>
    <property type="evidence" value="ECO:0007669"/>
    <property type="project" value="TreeGrafter"/>
</dbReference>
<evidence type="ECO:0000313" key="13">
    <source>
        <dbReference type="Proteomes" id="UP000189857"/>
    </source>
</evidence>
<keyword evidence="4" id="KW-0805">Transcription regulation</keyword>
<dbReference type="GO" id="GO:0005829">
    <property type="term" value="C:cytosol"/>
    <property type="evidence" value="ECO:0007669"/>
    <property type="project" value="TreeGrafter"/>
</dbReference>
<dbReference type="SMART" id="SM00448">
    <property type="entry name" value="REC"/>
    <property type="match status" value="1"/>
</dbReference>
<gene>
    <name evidence="12" type="ORF">SAMN02745110_02087</name>
</gene>
<dbReference type="OrthoDB" id="9790442at2"/>
<feature type="DNA-binding region" description="OmpR/PhoB-type" evidence="9">
    <location>
        <begin position="122"/>
        <end position="220"/>
    </location>
</feature>
<dbReference type="PANTHER" id="PTHR48111">
    <property type="entry name" value="REGULATOR OF RPOS"/>
    <property type="match status" value="1"/>
</dbReference>
<dbReference type="PROSITE" id="PS50110">
    <property type="entry name" value="RESPONSE_REGULATORY"/>
    <property type="match status" value="1"/>
</dbReference>
<comment type="function">
    <text evidence="7">May play the central regulatory role in sporulation. It may be an element of the effector pathway responsible for the activation of sporulation genes in response to nutritional stress. Spo0A may act in concert with spo0H (a sigma factor) to control the expression of some genes that are critical to the sporulation process.</text>
</comment>
<keyword evidence="2 8" id="KW-0597">Phosphoprotein</keyword>
<dbReference type="Pfam" id="PF00486">
    <property type="entry name" value="Trans_reg_C"/>
    <property type="match status" value="1"/>
</dbReference>
<dbReference type="FunFam" id="3.40.50.2300:FF:000001">
    <property type="entry name" value="DNA-binding response regulator PhoB"/>
    <property type="match status" value="1"/>
</dbReference>
<dbReference type="Gene3D" id="1.10.10.10">
    <property type="entry name" value="Winged helix-like DNA-binding domain superfamily/Winged helix DNA-binding domain"/>
    <property type="match status" value="1"/>
</dbReference>
<dbReference type="PROSITE" id="PS51755">
    <property type="entry name" value="OMPR_PHOB"/>
    <property type="match status" value="1"/>
</dbReference>
<dbReference type="SUPFAM" id="SSF52172">
    <property type="entry name" value="CheY-like"/>
    <property type="match status" value="1"/>
</dbReference>
<dbReference type="FunFam" id="1.10.10.10:FF:000018">
    <property type="entry name" value="DNA-binding response regulator ResD"/>
    <property type="match status" value="1"/>
</dbReference>
<evidence type="ECO:0000256" key="2">
    <source>
        <dbReference type="ARBA" id="ARBA00022553"/>
    </source>
</evidence>
<protein>
    <recommendedName>
        <fullName evidence="1">Stage 0 sporulation protein A homolog</fullName>
    </recommendedName>
</protein>
<dbReference type="AlphaFoldDB" id="A0A1T4PP86"/>
<evidence type="ECO:0000313" key="12">
    <source>
        <dbReference type="EMBL" id="SJZ93390.1"/>
    </source>
</evidence>
<dbReference type="Proteomes" id="UP000189857">
    <property type="component" value="Unassembled WGS sequence"/>
</dbReference>
<dbReference type="SUPFAM" id="SSF46894">
    <property type="entry name" value="C-terminal effector domain of the bipartite response regulators"/>
    <property type="match status" value="1"/>
</dbReference>
<dbReference type="CDD" id="cd00383">
    <property type="entry name" value="trans_reg_C"/>
    <property type="match status" value="1"/>
</dbReference>
<proteinExistence type="predicted"/>